<dbReference type="Gene3D" id="3.10.50.40">
    <property type="match status" value="1"/>
</dbReference>
<dbReference type="OrthoDB" id="1902587at2759"/>
<dbReference type="InterPro" id="IPR001179">
    <property type="entry name" value="PPIase_FKBP_dom"/>
</dbReference>
<evidence type="ECO:0000256" key="1">
    <source>
        <dbReference type="PROSITE-ProRule" id="PRU00277"/>
    </source>
</evidence>
<feature type="domain" description="PPIase FKBP-type" evidence="3">
    <location>
        <begin position="112"/>
        <end position="158"/>
    </location>
</feature>
<reference evidence="4" key="1">
    <citation type="submission" date="2021-01" db="EMBL/GenBank/DDBJ databases">
        <title>Adiantum capillus-veneris genome.</title>
        <authorList>
            <person name="Fang Y."/>
            <person name="Liao Q."/>
        </authorList>
    </citation>
    <scope>NUCLEOTIDE SEQUENCE</scope>
    <source>
        <strain evidence="4">H3</strain>
        <tissue evidence="4">Leaf</tissue>
    </source>
</reference>
<dbReference type="Pfam" id="PF00254">
    <property type="entry name" value="FKBP_C"/>
    <property type="match status" value="1"/>
</dbReference>
<dbReference type="EC" id="5.2.1.8" evidence="1"/>
<dbReference type="GO" id="GO:0003755">
    <property type="term" value="F:peptidyl-prolyl cis-trans isomerase activity"/>
    <property type="evidence" value="ECO:0007669"/>
    <property type="project" value="UniProtKB-KW"/>
</dbReference>
<sequence>MAVAVGLGLSSFGIAVQSASMVVSCCRAAGSPSCSAQTPSTVCVRPLPCGEACATSRRDLLGLLGAFSFTAGTAAVENLALASSPSCDFTVAPSGLGFCDTSPGTGLPPSQGMLIKANYIGKLANGKVFDSSYDRGKPLTFKIGVGQVIKGWDEGILGGEGVPPMLAGFIQLFPGAKN</sequence>
<keyword evidence="5" id="KW-1185">Reference proteome</keyword>
<comment type="caution">
    <text evidence="4">The sequence shown here is derived from an EMBL/GenBank/DDBJ whole genome shotgun (WGS) entry which is preliminary data.</text>
</comment>
<dbReference type="PROSITE" id="PS50059">
    <property type="entry name" value="FKBP_PPIASE"/>
    <property type="match status" value="1"/>
</dbReference>
<dbReference type="AlphaFoldDB" id="A0A9D4UT97"/>
<evidence type="ECO:0000256" key="2">
    <source>
        <dbReference type="SAM" id="SignalP"/>
    </source>
</evidence>
<proteinExistence type="predicted"/>
<protein>
    <recommendedName>
        <fullName evidence="1">peptidylprolyl isomerase</fullName>
        <ecNumber evidence="1">5.2.1.8</ecNumber>
    </recommendedName>
</protein>
<dbReference type="InterPro" id="IPR046357">
    <property type="entry name" value="PPIase_dom_sf"/>
</dbReference>
<keyword evidence="2" id="KW-0732">Signal</keyword>
<dbReference type="Proteomes" id="UP000886520">
    <property type="component" value="Chromosome 11"/>
</dbReference>
<evidence type="ECO:0000313" key="4">
    <source>
        <dbReference type="EMBL" id="KAI5073695.1"/>
    </source>
</evidence>
<organism evidence="4 5">
    <name type="scientific">Adiantum capillus-veneris</name>
    <name type="common">Maidenhair fern</name>
    <dbReference type="NCBI Taxonomy" id="13818"/>
    <lineage>
        <taxon>Eukaryota</taxon>
        <taxon>Viridiplantae</taxon>
        <taxon>Streptophyta</taxon>
        <taxon>Embryophyta</taxon>
        <taxon>Tracheophyta</taxon>
        <taxon>Polypodiopsida</taxon>
        <taxon>Polypodiidae</taxon>
        <taxon>Polypodiales</taxon>
        <taxon>Pteridineae</taxon>
        <taxon>Pteridaceae</taxon>
        <taxon>Vittarioideae</taxon>
        <taxon>Adiantum</taxon>
    </lineage>
</organism>
<feature type="chain" id="PRO_5038811565" description="peptidylprolyl isomerase" evidence="2">
    <location>
        <begin position="19"/>
        <end position="178"/>
    </location>
</feature>
<accession>A0A9D4UT97</accession>
<keyword evidence="1" id="KW-0697">Rotamase</keyword>
<name>A0A9D4UT97_ADICA</name>
<dbReference type="InterPro" id="IPR044183">
    <property type="entry name" value="PNSL4/FKBP13-like"/>
</dbReference>
<keyword evidence="1" id="KW-0413">Isomerase</keyword>
<dbReference type="EMBL" id="JABFUD020000011">
    <property type="protein sequence ID" value="KAI5073695.1"/>
    <property type="molecule type" value="Genomic_DNA"/>
</dbReference>
<dbReference type="SUPFAM" id="SSF54534">
    <property type="entry name" value="FKBP-like"/>
    <property type="match status" value="1"/>
</dbReference>
<evidence type="ECO:0000313" key="5">
    <source>
        <dbReference type="Proteomes" id="UP000886520"/>
    </source>
</evidence>
<dbReference type="PANTHER" id="PTHR47833">
    <property type="entry name" value="PHOTOSYNTHETIC NDH SUBUNIT OF LUMENAL LOCATION 4, CHLOROPLASTIC"/>
    <property type="match status" value="1"/>
</dbReference>
<evidence type="ECO:0000259" key="3">
    <source>
        <dbReference type="PROSITE" id="PS50059"/>
    </source>
</evidence>
<gene>
    <name evidence="4" type="ORF">GOP47_0011708</name>
</gene>
<comment type="catalytic activity">
    <reaction evidence="1">
        <text>[protein]-peptidylproline (omega=180) = [protein]-peptidylproline (omega=0)</text>
        <dbReference type="Rhea" id="RHEA:16237"/>
        <dbReference type="Rhea" id="RHEA-COMP:10747"/>
        <dbReference type="Rhea" id="RHEA-COMP:10748"/>
        <dbReference type="ChEBI" id="CHEBI:83833"/>
        <dbReference type="ChEBI" id="CHEBI:83834"/>
        <dbReference type="EC" id="5.2.1.8"/>
    </reaction>
</comment>
<dbReference type="GO" id="GO:0009507">
    <property type="term" value="C:chloroplast"/>
    <property type="evidence" value="ECO:0007669"/>
    <property type="project" value="InterPro"/>
</dbReference>
<feature type="signal peptide" evidence="2">
    <location>
        <begin position="1"/>
        <end position="18"/>
    </location>
</feature>
<dbReference type="PANTHER" id="PTHR47833:SF2">
    <property type="entry name" value="PEPTIDYLPROLYL ISOMERASE"/>
    <property type="match status" value="1"/>
</dbReference>